<evidence type="ECO:0000313" key="1">
    <source>
        <dbReference type="EMBL" id="CAF4058139.1"/>
    </source>
</evidence>
<dbReference type="EMBL" id="CAJOBE010008290">
    <property type="protein sequence ID" value="CAF4058139.1"/>
    <property type="molecule type" value="Genomic_DNA"/>
</dbReference>
<sequence length="217" mass="24587">TTTTVATNQVNYCGGFSSFTLWQLYSSNGMFMNINTTSCNFISTPVYFTSMTGSNNHLSLSSYTAIYSPTNISFRIYVRSLNGWNSTDMLSYSQIYQWNVNWFATTTVTTTITTVATNSAYYCNGISSFTLWQLYSPNGLFMDIDTTGCRFNSTPLYFTSMAGTSSHWDLAGYTAIYSPTNTSFRIYTRSLNTMNSTEMLSYSQTYIWNVNWFGISY</sequence>
<gene>
    <name evidence="1" type="ORF">FNK824_LOCUS29095</name>
</gene>
<evidence type="ECO:0000313" key="2">
    <source>
        <dbReference type="Proteomes" id="UP000663874"/>
    </source>
</evidence>
<proteinExistence type="predicted"/>
<reference evidence="1" key="1">
    <citation type="submission" date="2021-02" db="EMBL/GenBank/DDBJ databases">
        <authorList>
            <person name="Nowell W R."/>
        </authorList>
    </citation>
    <scope>NUCLEOTIDE SEQUENCE</scope>
</reference>
<feature type="non-terminal residue" evidence="1">
    <location>
        <position position="1"/>
    </location>
</feature>
<name>A0A819SKX7_9BILA</name>
<accession>A0A819SKX7</accession>
<comment type="caution">
    <text evidence="1">The sequence shown here is derived from an EMBL/GenBank/DDBJ whole genome shotgun (WGS) entry which is preliminary data.</text>
</comment>
<dbReference type="AlphaFoldDB" id="A0A819SKX7"/>
<protein>
    <submittedName>
        <fullName evidence="1">Uncharacterized protein</fullName>
    </submittedName>
</protein>
<organism evidence="1 2">
    <name type="scientific">Rotaria sordida</name>
    <dbReference type="NCBI Taxonomy" id="392033"/>
    <lineage>
        <taxon>Eukaryota</taxon>
        <taxon>Metazoa</taxon>
        <taxon>Spiralia</taxon>
        <taxon>Gnathifera</taxon>
        <taxon>Rotifera</taxon>
        <taxon>Eurotatoria</taxon>
        <taxon>Bdelloidea</taxon>
        <taxon>Philodinida</taxon>
        <taxon>Philodinidae</taxon>
        <taxon>Rotaria</taxon>
    </lineage>
</organism>
<dbReference type="Proteomes" id="UP000663874">
    <property type="component" value="Unassembled WGS sequence"/>
</dbReference>